<sequence length="287" mass="32573">MAKTVLVSGGSGLVGSRIAEILKNNYTVLVPSHKKLDITDKRAVFAYFKKHKPDVIIHAAALIDLNEAERERGDKEGKYWRVNVEGTKYIAKAAKSARCYLIYISTGSVFRGSTKDPGPYSESHSVTPLRNNSWYGWTKSRAEQHVKGAVLRVAHPIKKSGIRVANDYVHATPALYRRGKLYPMFTDQRIQLTWIDDIAKAIEKLIKKPKQGIFHVTNPDWVTPYDLAQHIIGDKSIQKRSIDSLMRSSDIPLRFHKHNTLDVKKTQKLLGIRFKTWRQAVDLALTN</sequence>
<comment type="similarity">
    <text evidence="1 2">Belongs to the dTDP-4-dehydrorhamnose reductase family.</text>
</comment>
<dbReference type="InterPro" id="IPR029903">
    <property type="entry name" value="RmlD-like-bd"/>
</dbReference>
<evidence type="ECO:0000256" key="1">
    <source>
        <dbReference type="ARBA" id="ARBA00010944"/>
    </source>
</evidence>
<dbReference type="Pfam" id="PF04321">
    <property type="entry name" value="RmlD_sub_bind"/>
    <property type="match status" value="1"/>
</dbReference>
<dbReference type="UniPathway" id="UPA00124"/>
<name>A0A1F6AHT7_9BACT</name>
<dbReference type="EC" id="1.1.1.133" evidence="2"/>
<keyword evidence="2" id="KW-0560">Oxidoreductase</keyword>
<dbReference type="PANTHER" id="PTHR10491:SF4">
    <property type="entry name" value="METHIONINE ADENOSYLTRANSFERASE 2 SUBUNIT BETA"/>
    <property type="match status" value="1"/>
</dbReference>
<accession>A0A1F6AHT7</accession>
<comment type="pathway">
    <text evidence="2">Carbohydrate biosynthesis; dTDP-L-rhamnose biosynthesis.</text>
</comment>
<protein>
    <recommendedName>
        <fullName evidence="2">dTDP-4-dehydrorhamnose reductase</fullName>
        <ecNumber evidence="2">1.1.1.133</ecNumber>
    </recommendedName>
</protein>
<comment type="function">
    <text evidence="2">Catalyzes the reduction of dTDP-6-deoxy-L-lyxo-4-hexulose to yield dTDP-L-rhamnose.</text>
</comment>
<dbReference type="PANTHER" id="PTHR10491">
    <property type="entry name" value="DTDP-4-DEHYDRORHAMNOSE REDUCTASE"/>
    <property type="match status" value="1"/>
</dbReference>
<gene>
    <name evidence="4" type="ORF">A3A79_01895</name>
</gene>
<proteinExistence type="inferred from homology"/>
<evidence type="ECO:0000313" key="4">
    <source>
        <dbReference type="EMBL" id="OGG23933.1"/>
    </source>
</evidence>
<dbReference type="Gene3D" id="3.40.50.720">
    <property type="entry name" value="NAD(P)-binding Rossmann-like Domain"/>
    <property type="match status" value="1"/>
</dbReference>
<organism evidence="4 5">
    <name type="scientific">Candidatus Gottesmanbacteria bacterium RIFCSPLOWO2_01_FULL_43_11b</name>
    <dbReference type="NCBI Taxonomy" id="1798392"/>
    <lineage>
        <taxon>Bacteria</taxon>
        <taxon>Candidatus Gottesmaniibacteriota</taxon>
    </lineage>
</organism>
<evidence type="ECO:0000259" key="3">
    <source>
        <dbReference type="Pfam" id="PF04321"/>
    </source>
</evidence>
<keyword evidence="2" id="KW-0521">NADP</keyword>
<dbReference type="Proteomes" id="UP000178759">
    <property type="component" value="Unassembled WGS sequence"/>
</dbReference>
<dbReference type="GO" id="GO:0008831">
    <property type="term" value="F:dTDP-4-dehydrorhamnose reductase activity"/>
    <property type="evidence" value="ECO:0007669"/>
    <property type="project" value="UniProtKB-EC"/>
</dbReference>
<dbReference type="AlphaFoldDB" id="A0A1F6AHT7"/>
<reference evidence="4 5" key="1">
    <citation type="journal article" date="2016" name="Nat. Commun.">
        <title>Thousands of microbial genomes shed light on interconnected biogeochemical processes in an aquifer system.</title>
        <authorList>
            <person name="Anantharaman K."/>
            <person name="Brown C.T."/>
            <person name="Hug L.A."/>
            <person name="Sharon I."/>
            <person name="Castelle C.J."/>
            <person name="Probst A.J."/>
            <person name="Thomas B.C."/>
            <person name="Singh A."/>
            <person name="Wilkins M.J."/>
            <person name="Karaoz U."/>
            <person name="Brodie E.L."/>
            <person name="Williams K.H."/>
            <person name="Hubbard S.S."/>
            <person name="Banfield J.F."/>
        </authorList>
    </citation>
    <scope>NUCLEOTIDE SEQUENCE [LARGE SCALE GENOMIC DNA]</scope>
</reference>
<dbReference type="Gene3D" id="3.90.25.10">
    <property type="entry name" value="UDP-galactose 4-epimerase, domain 1"/>
    <property type="match status" value="1"/>
</dbReference>
<dbReference type="SUPFAM" id="SSF51735">
    <property type="entry name" value="NAD(P)-binding Rossmann-fold domains"/>
    <property type="match status" value="1"/>
</dbReference>
<feature type="domain" description="RmlD-like substrate binding" evidence="3">
    <location>
        <begin position="4"/>
        <end position="285"/>
    </location>
</feature>
<dbReference type="GO" id="GO:0019305">
    <property type="term" value="P:dTDP-rhamnose biosynthetic process"/>
    <property type="evidence" value="ECO:0007669"/>
    <property type="project" value="UniProtKB-UniPathway"/>
</dbReference>
<evidence type="ECO:0000313" key="5">
    <source>
        <dbReference type="Proteomes" id="UP000178759"/>
    </source>
</evidence>
<evidence type="ECO:0000256" key="2">
    <source>
        <dbReference type="RuleBase" id="RU364082"/>
    </source>
</evidence>
<dbReference type="EMBL" id="MFJV01000001">
    <property type="protein sequence ID" value="OGG23933.1"/>
    <property type="molecule type" value="Genomic_DNA"/>
</dbReference>
<dbReference type="InterPro" id="IPR005913">
    <property type="entry name" value="dTDP_dehydrorham_reduct"/>
</dbReference>
<comment type="caution">
    <text evidence="4">The sequence shown here is derived from an EMBL/GenBank/DDBJ whole genome shotgun (WGS) entry which is preliminary data.</text>
</comment>
<dbReference type="InterPro" id="IPR036291">
    <property type="entry name" value="NAD(P)-bd_dom_sf"/>
</dbReference>
<dbReference type="STRING" id="1798392.A3A79_01895"/>